<proteinExistence type="predicted"/>
<feature type="compositionally biased region" description="Basic and acidic residues" evidence="1">
    <location>
        <begin position="92"/>
        <end position="105"/>
    </location>
</feature>
<reference evidence="2 3" key="1">
    <citation type="submission" date="2020-08" db="EMBL/GenBank/DDBJ databases">
        <title>Aphidius gifuensis genome sequencing and assembly.</title>
        <authorList>
            <person name="Du Z."/>
        </authorList>
    </citation>
    <scope>NUCLEOTIDE SEQUENCE [LARGE SCALE GENOMIC DNA]</scope>
    <source>
        <strain evidence="2">YNYX2018</strain>
        <tissue evidence="2">Adults</tissue>
    </source>
</reference>
<dbReference type="AlphaFoldDB" id="A0A834XV54"/>
<protein>
    <submittedName>
        <fullName evidence="2">Uncharacterized protein</fullName>
    </submittedName>
</protein>
<dbReference type="EMBL" id="JACMRX010000003">
    <property type="protein sequence ID" value="KAF7993386.1"/>
    <property type="molecule type" value="Genomic_DNA"/>
</dbReference>
<accession>A0A834XV54</accession>
<organism evidence="2 3">
    <name type="scientific">Aphidius gifuensis</name>
    <name type="common">Parasitoid wasp</name>
    <dbReference type="NCBI Taxonomy" id="684658"/>
    <lineage>
        <taxon>Eukaryota</taxon>
        <taxon>Metazoa</taxon>
        <taxon>Ecdysozoa</taxon>
        <taxon>Arthropoda</taxon>
        <taxon>Hexapoda</taxon>
        <taxon>Insecta</taxon>
        <taxon>Pterygota</taxon>
        <taxon>Neoptera</taxon>
        <taxon>Endopterygota</taxon>
        <taxon>Hymenoptera</taxon>
        <taxon>Apocrita</taxon>
        <taxon>Ichneumonoidea</taxon>
        <taxon>Braconidae</taxon>
        <taxon>Aphidiinae</taxon>
        <taxon>Aphidius</taxon>
    </lineage>
</organism>
<evidence type="ECO:0000313" key="3">
    <source>
        <dbReference type="Proteomes" id="UP000639338"/>
    </source>
</evidence>
<sequence length="143" mass="15719">MTNFCSVKILKSTEIKNLEDYQSFESISPISDDEKVELLSETDFDGTLYKVDNTGDDDPAARLEQAELEQRLSGEPTVPVADNPDNTGDDDPAARLEQEELEQRLSGEPIVPVADNPDNTGDESNGSAMDHEKSNFAAKKKDI</sequence>
<comment type="caution">
    <text evidence="2">The sequence shown here is derived from an EMBL/GenBank/DDBJ whole genome shotgun (WGS) entry which is preliminary data.</text>
</comment>
<feature type="compositionally biased region" description="Polar residues" evidence="1">
    <location>
        <begin position="117"/>
        <end position="127"/>
    </location>
</feature>
<keyword evidence="3" id="KW-1185">Reference proteome</keyword>
<feature type="region of interest" description="Disordered" evidence="1">
    <location>
        <begin position="69"/>
        <end position="143"/>
    </location>
</feature>
<evidence type="ECO:0000256" key="1">
    <source>
        <dbReference type="SAM" id="MobiDB-lite"/>
    </source>
</evidence>
<feature type="compositionally biased region" description="Basic and acidic residues" evidence="1">
    <location>
        <begin position="129"/>
        <end position="143"/>
    </location>
</feature>
<gene>
    <name evidence="2" type="ORF">HCN44_007889</name>
</gene>
<evidence type="ECO:0000313" key="2">
    <source>
        <dbReference type="EMBL" id="KAF7993386.1"/>
    </source>
</evidence>
<name>A0A834XV54_APHGI</name>
<dbReference type="Proteomes" id="UP000639338">
    <property type="component" value="Unassembled WGS sequence"/>
</dbReference>